<comment type="caution">
    <text evidence="3">The sequence shown here is derived from an EMBL/GenBank/DDBJ whole genome shotgun (WGS) entry which is preliminary data.</text>
</comment>
<dbReference type="CDD" id="cd03449">
    <property type="entry name" value="R_hydratase"/>
    <property type="match status" value="1"/>
</dbReference>
<dbReference type="Proteomes" id="UP001549691">
    <property type="component" value="Unassembled WGS sequence"/>
</dbReference>
<name>A0ABV2TL37_9RHOO</name>
<dbReference type="PANTHER" id="PTHR43437">
    <property type="entry name" value="HYDROXYACYL-THIOESTER DEHYDRATASE TYPE 2, MITOCHONDRIAL-RELATED"/>
    <property type="match status" value="1"/>
</dbReference>
<gene>
    <name evidence="3" type="ORF">ABXR19_10595</name>
</gene>
<dbReference type="PANTHER" id="PTHR43437:SF3">
    <property type="entry name" value="HYDROXYACYL-THIOESTER DEHYDRATASE TYPE 2, MITOCHONDRIAL"/>
    <property type="match status" value="1"/>
</dbReference>
<protein>
    <submittedName>
        <fullName evidence="3">MaoC/PaaZ C-terminal domain-containing protein</fullName>
    </submittedName>
</protein>
<dbReference type="InterPro" id="IPR002539">
    <property type="entry name" value="MaoC-like_dom"/>
</dbReference>
<keyword evidence="1" id="KW-0812">Transmembrane</keyword>
<dbReference type="Gene3D" id="3.10.129.10">
    <property type="entry name" value="Hotdog Thioesterase"/>
    <property type="match status" value="1"/>
</dbReference>
<sequence>MTDFIENRTYAEIQIGESASLTRTISEADIQLFAALSGDVNPAHLDHEYAGASMFGGVIAHGIFSGALVSTVLGVLLPGPGTIYMGQTLRFTRPVKPGDQLTVTVTAREKFDDKKRVIFDCVCVNQDGKGVVKGEAEVIAPSEKIRRPKMPVPPVSLGGTPFSIQP</sequence>
<evidence type="ECO:0000313" key="4">
    <source>
        <dbReference type="Proteomes" id="UP001549691"/>
    </source>
</evidence>
<accession>A0ABV2TL37</accession>
<evidence type="ECO:0000259" key="2">
    <source>
        <dbReference type="Pfam" id="PF01575"/>
    </source>
</evidence>
<proteinExistence type="predicted"/>
<dbReference type="Pfam" id="PF01575">
    <property type="entry name" value="MaoC_dehydratas"/>
    <property type="match status" value="1"/>
</dbReference>
<evidence type="ECO:0000313" key="3">
    <source>
        <dbReference type="EMBL" id="MET7014636.1"/>
    </source>
</evidence>
<dbReference type="PRINTS" id="PR01483">
    <property type="entry name" value="FASYNTHASE"/>
</dbReference>
<organism evidence="3 4">
    <name type="scientific">Uliginosibacterium flavum</name>
    <dbReference type="NCBI Taxonomy" id="1396831"/>
    <lineage>
        <taxon>Bacteria</taxon>
        <taxon>Pseudomonadati</taxon>
        <taxon>Pseudomonadota</taxon>
        <taxon>Betaproteobacteria</taxon>
        <taxon>Rhodocyclales</taxon>
        <taxon>Zoogloeaceae</taxon>
        <taxon>Uliginosibacterium</taxon>
    </lineage>
</organism>
<dbReference type="InterPro" id="IPR003965">
    <property type="entry name" value="Fatty_acid_synthase"/>
</dbReference>
<dbReference type="EMBL" id="JBEWZI010000010">
    <property type="protein sequence ID" value="MET7014636.1"/>
    <property type="molecule type" value="Genomic_DNA"/>
</dbReference>
<feature type="transmembrane region" description="Helical" evidence="1">
    <location>
        <begin position="54"/>
        <end position="77"/>
    </location>
</feature>
<keyword evidence="1" id="KW-1133">Transmembrane helix</keyword>
<dbReference type="SUPFAM" id="SSF54637">
    <property type="entry name" value="Thioesterase/thiol ester dehydrase-isomerase"/>
    <property type="match status" value="1"/>
</dbReference>
<reference evidence="3 4" key="1">
    <citation type="submission" date="2024-07" db="EMBL/GenBank/DDBJ databases">
        <title>Uliginosibacterium flavum JJ3220;KACC:17644.</title>
        <authorList>
            <person name="Kim M.K."/>
        </authorList>
    </citation>
    <scope>NUCLEOTIDE SEQUENCE [LARGE SCALE GENOMIC DNA]</scope>
    <source>
        <strain evidence="3 4">KACC:17644</strain>
    </source>
</reference>
<feature type="domain" description="MaoC-like" evidence="2">
    <location>
        <begin position="20"/>
        <end position="113"/>
    </location>
</feature>
<keyword evidence="1" id="KW-0472">Membrane</keyword>
<dbReference type="InterPro" id="IPR050965">
    <property type="entry name" value="UPF0336/Enoyl-CoA_hydratase"/>
</dbReference>
<evidence type="ECO:0000256" key="1">
    <source>
        <dbReference type="SAM" id="Phobius"/>
    </source>
</evidence>
<dbReference type="InterPro" id="IPR029069">
    <property type="entry name" value="HotDog_dom_sf"/>
</dbReference>
<dbReference type="RefSeq" id="WP_354601098.1">
    <property type="nucleotide sequence ID" value="NZ_JBEWZI010000010.1"/>
</dbReference>
<keyword evidence="4" id="KW-1185">Reference proteome</keyword>